<dbReference type="EMBL" id="QNUK01000719">
    <property type="protein sequence ID" value="KAF5890149.1"/>
    <property type="molecule type" value="Genomic_DNA"/>
</dbReference>
<dbReference type="AlphaFoldDB" id="A0A8J4TG21"/>
<gene>
    <name evidence="2" type="ORF">DAT39_020149</name>
</gene>
<accession>A0A8J4TG21</accession>
<comment type="caution">
    <text evidence="2">The sequence shown here is derived from an EMBL/GenBank/DDBJ whole genome shotgun (WGS) entry which is preliminary data.</text>
</comment>
<feature type="region of interest" description="Disordered" evidence="1">
    <location>
        <begin position="1"/>
        <end position="28"/>
    </location>
</feature>
<evidence type="ECO:0000256" key="1">
    <source>
        <dbReference type="SAM" id="MobiDB-lite"/>
    </source>
</evidence>
<protein>
    <submittedName>
        <fullName evidence="2">Uncharacterized protein</fullName>
    </submittedName>
</protein>
<proteinExistence type="predicted"/>
<name>A0A8J4TG21_CLAMG</name>
<keyword evidence="3" id="KW-1185">Reference proteome</keyword>
<dbReference type="Proteomes" id="UP000727407">
    <property type="component" value="Unassembled WGS sequence"/>
</dbReference>
<evidence type="ECO:0000313" key="2">
    <source>
        <dbReference type="EMBL" id="KAF5890149.1"/>
    </source>
</evidence>
<reference evidence="2" key="1">
    <citation type="submission" date="2020-07" db="EMBL/GenBank/DDBJ databases">
        <title>Clarias magur genome sequencing, assembly and annotation.</title>
        <authorList>
            <person name="Kushwaha B."/>
            <person name="Kumar R."/>
            <person name="Das P."/>
            <person name="Joshi C.G."/>
            <person name="Kumar D."/>
            <person name="Nagpure N.S."/>
            <person name="Pandey M."/>
            <person name="Agarwal S."/>
            <person name="Srivastava S."/>
            <person name="Singh M."/>
            <person name="Sahoo L."/>
            <person name="Jayasankar P."/>
            <person name="Meher P.K."/>
            <person name="Koringa P.G."/>
            <person name="Iquebal M.A."/>
            <person name="Das S.P."/>
            <person name="Bit A."/>
            <person name="Patnaik S."/>
            <person name="Patel N."/>
            <person name="Shah T.M."/>
            <person name="Hinsu A."/>
            <person name="Jena J.K."/>
        </authorList>
    </citation>
    <scope>NUCLEOTIDE SEQUENCE</scope>
    <source>
        <strain evidence="2">CIFAMagur01</strain>
        <tissue evidence="2">Testis</tissue>
    </source>
</reference>
<organism evidence="2 3">
    <name type="scientific">Clarias magur</name>
    <name type="common">Asian catfish</name>
    <name type="synonym">Macropteronotus magur</name>
    <dbReference type="NCBI Taxonomy" id="1594786"/>
    <lineage>
        <taxon>Eukaryota</taxon>
        <taxon>Metazoa</taxon>
        <taxon>Chordata</taxon>
        <taxon>Craniata</taxon>
        <taxon>Vertebrata</taxon>
        <taxon>Euteleostomi</taxon>
        <taxon>Actinopterygii</taxon>
        <taxon>Neopterygii</taxon>
        <taxon>Teleostei</taxon>
        <taxon>Ostariophysi</taxon>
        <taxon>Siluriformes</taxon>
        <taxon>Clariidae</taxon>
        <taxon>Clarias</taxon>
    </lineage>
</organism>
<feature type="compositionally biased region" description="Polar residues" evidence="1">
    <location>
        <begin position="1"/>
        <end position="23"/>
    </location>
</feature>
<evidence type="ECO:0000313" key="3">
    <source>
        <dbReference type="Proteomes" id="UP000727407"/>
    </source>
</evidence>
<sequence>MLGNSTVTPINTDTLYKTTNPAKSTHKPAVMCMRNRQDKALGAGLDRDTRMR</sequence>